<dbReference type="InParanoid" id="D8TP67"/>
<dbReference type="RefSeq" id="XP_002948301.1">
    <property type="nucleotide sequence ID" value="XM_002948255.1"/>
</dbReference>
<name>D8TP67_VOLCA</name>
<reference evidence="1 2" key="1">
    <citation type="journal article" date="2010" name="Science">
        <title>Genomic analysis of organismal complexity in the multicellular green alga Volvox carteri.</title>
        <authorList>
            <person name="Prochnik S.E."/>
            <person name="Umen J."/>
            <person name="Nedelcu A.M."/>
            <person name="Hallmann A."/>
            <person name="Miller S.M."/>
            <person name="Nishii I."/>
            <person name="Ferris P."/>
            <person name="Kuo A."/>
            <person name="Mitros T."/>
            <person name="Fritz-Laylin L.K."/>
            <person name="Hellsten U."/>
            <person name="Chapman J."/>
            <person name="Simakov O."/>
            <person name="Rensing S.A."/>
            <person name="Terry A."/>
            <person name="Pangilinan J."/>
            <person name="Kapitonov V."/>
            <person name="Jurka J."/>
            <person name="Salamov A."/>
            <person name="Shapiro H."/>
            <person name="Schmutz J."/>
            <person name="Grimwood J."/>
            <person name="Lindquist E."/>
            <person name="Lucas S."/>
            <person name="Grigoriev I.V."/>
            <person name="Schmitt R."/>
            <person name="Kirk D."/>
            <person name="Rokhsar D.S."/>
        </authorList>
    </citation>
    <scope>NUCLEOTIDE SEQUENCE [LARGE SCALE GENOMIC DNA]</scope>
    <source>
        <strain evidence="2">f. Nagariensis / Eve</strain>
    </source>
</reference>
<keyword evidence="2" id="KW-1185">Reference proteome</keyword>
<gene>
    <name evidence="1" type="ORF">VOLCADRAFT_88504</name>
</gene>
<dbReference type="Proteomes" id="UP000001058">
    <property type="component" value="Unassembled WGS sequence"/>
</dbReference>
<proteinExistence type="predicted"/>
<evidence type="ECO:0000313" key="2">
    <source>
        <dbReference type="Proteomes" id="UP000001058"/>
    </source>
</evidence>
<protein>
    <submittedName>
        <fullName evidence="1">Uncharacterized protein</fullName>
    </submittedName>
</protein>
<dbReference type="KEGG" id="vcn:VOLCADRAFT_88504"/>
<organism evidence="2">
    <name type="scientific">Volvox carteri f. nagariensis</name>
    <dbReference type="NCBI Taxonomy" id="3068"/>
    <lineage>
        <taxon>Eukaryota</taxon>
        <taxon>Viridiplantae</taxon>
        <taxon>Chlorophyta</taxon>
        <taxon>core chlorophytes</taxon>
        <taxon>Chlorophyceae</taxon>
        <taxon>CS clade</taxon>
        <taxon>Chlamydomonadales</taxon>
        <taxon>Volvocaceae</taxon>
        <taxon>Volvox</taxon>
    </lineage>
</organism>
<dbReference type="AlphaFoldDB" id="D8TP67"/>
<evidence type="ECO:0000313" key="1">
    <source>
        <dbReference type="EMBL" id="EFJ50708.1"/>
    </source>
</evidence>
<sequence length="100" mass="11024">MTIKLREHLYIVLSRPLGINGWTSRTTLEEASPSLCHKAAVPSSILIIISPRSTRTMCSADRAAHRGPHASHAQLNNGKMVYNDNVKDKLDIERAAPPPQ</sequence>
<feature type="non-terminal residue" evidence="1">
    <location>
        <position position="100"/>
    </location>
</feature>
<accession>D8TP67</accession>
<dbReference type="GeneID" id="9624146"/>
<dbReference type="EMBL" id="GL378330">
    <property type="protein sequence ID" value="EFJ50708.1"/>
    <property type="molecule type" value="Genomic_DNA"/>
</dbReference>